<sequence>MTNTIPSKEELNTLADYLQRVADAIPDGLRDLRDVVSFVTFDIRMYSQMGTKSKSFEKALAFATTVPRVEDVEDDKLTCWMLEDEEFRKYF</sequence>
<accession>A0A327PZT2</accession>
<reference evidence="1 2" key="1">
    <citation type="submission" date="2018-06" db="EMBL/GenBank/DDBJ databases">
        <title>Genomic Encyclopedia of Archaeal and Bacterial Type Strains, Phase II (KMG-II): from individual species to whole genera.</title>
        <authorList>
            <person name="Goeker M."/>
        </authorList>
    </citation>
    <scope>NUCLEOTIDE SEQUENCE [LARGE SCALE GENOMIC DNA]</scope>
    <source>
        <strain evidence="1 2">DSM 23857</strain>
    </source>
</reference>
<evidence type="ECO:0000313" key="2">
    <source>
        <dbReference type="Proteomes" id="UP000249547"/>
    </source>
</evidence>
<organism evidence="1 2">
    <name type="scientific">Chitinophaga skermanii</name>
    <dbReference type="NCBI Taxonomy" id="331697"/>
    <lineage>
        <taxon>Bacteria</taxon>
        <taxon>Pseudomonadati</taxon>
        <taxon>Bacteroidota</taxon>
        <taxon>Chitinophagia</taxon>
        <taxon>Chitinophagales</taxon>
        <taxon>Chitinophagaceae</taxon>
        <taxon>Chitinophaga</taxon>
    </lineage>
</organism>
<gene>
    <name evidence="1" type="ORF">LX64_05181</name>
</gene>
<name>A0A327PZT2_9BACT</name>
<dbReference type="RefSeq" id="WP_111600550.1">
    <property type="nucleotide sequence ID" value="NZ_QLLL01000019.1"/>
</dbReference>
<proteinExistence type="predicted"/>
<dbReference type="Proteomes" id="UP000249547">
    <property type="component" value="Unassembled WGS sequence"/>
</dbReference>
<dbReference type="EMBL" id="QLLL01000019">
    <property type="protein sequence ID" value="RAI96981.1"/>
    <property type="molecule type" value="Genomic_DNA"/>
</dbReference>
<protein>
    <submittedName>
        <fullName evidence="1">Uncharacterized protein</fullName>
    </submittedName>
</protein>
<dbReference type="AlphaFoldDB" id="A0A327PZT2"/>
<comment type="caution">
    <text evidence="1">The sequence shown here is derived from an EMBL/GenBank/DDBJ whole genome shotgun (WGS) entry which is preliminary data.</text>
</comment>
<keyword evidence="2" id="KW-1185">Reference proteome</keyword>
<evidence type="ECO:0000313" key="1">
    <source>
        <dbReference type="EMBL" id="RAI96981.1"/>
    </source>
</evidence>